<dbReference type="InterPro" id="IPR001806">
    <property type="entry name" value="Small_GTPase"/>
</dbReference>
<organism evidence="15 16">
    <name type="scientific">Seiridium unicorne</name>
    <dbReference type="NCBI Taxonomy" id="138068"/>
    <lineage>
        <taxon>Eukaryota</taxon>
        <taxon>Fungi</taxon>
        <taxon>Dikarya</taxon>
        <taxon>Ascomycota</taxon>
        <taxon>Pezizomycotina</taxon>
        <taxon>Sordariomycetes</taxon>
        <taxon>Xylariomycetidae</taxon>
        <taxon>Amphisphaeriales</taxon>
        <taxon>Sporocadaceae</taxon>
        <taxon>Seiridium</taxon>
    </lineage>
</organism>
<name>A0ABR2VEY7_9PEZI</name>
<evidence type="ECO:0000256" key="7">
    <source>
        <dbReference type="ARBA" id="ARBA00022946"/>
    </source>
</evidence>
<dbReference type="InterPro" id="IPR019133">
    <property type="entry name" value="MIC60"/>
</dbReference>
<dbReference type="NCBIfam" id="TIGR00231">
    <property type="entry name" value="small_GTP"/>
    <property type="match status" value="1"/>
</dbReference>
<reference evidence="15 16" key="1">
    <citation type="journal article" date="2024" name="J. Plant Pathol.">
        <title>Sequence and assembly of the genome of Seiridium unicorne, isolate CBS 538.82, causal agent of cypress canker disease.</title>
        <authorList>
            <person name="Scali E."/>
            <person name="Rocca G.D."/>
            <person name="Danti R."/>
            <person name="Garbelotto M."/>
            <person name="Barberini S."/>
            <person name="Baroncelli R."/>
            <person name="Emiliani G."/>
        </authorList>
    </citation>
    <scope>NUCLEOTIDE SEQUENCE [LARGE SCALE GENOMIC DNA]</scope>
    <source>
        <strain evidence="15 16">BM-138-508</strain>
    </source>
</reference>
<feature type="compositionally biased region" description="Low complexity" evidence="14">
    <location>
        <begin position="542"/>
        <end position="555"/>
    </location>
</feature>
<protein>
    <recommendedName>
        <fullName evidence="4 13">MICOS complex subunit MIC60</fullName>
    </recommendedName>
    <alternativeName>
        <fullName evidence="13">Mitofilin</fullName>
    </alternativeName>
</protein>
<comment type="similarity">
    <text evidence="2 13">Belongs to the MICOS complex subunit Mic60 family.</text>
</comment>
<dbReference type="Pfam" id="PF00071">
    <property type="entry name" value="Ras"/>
    <property type="match status" value="1"/>
</dbReference>
<evidence type="ECO:0000256" key="4">
    <source>
        <dbReference type="ARBA" id="ARBA00018116"/>
    </source>
</evidence>
<keyword evidence="7" id="KW-0809">Transit peptide</keyword>
<dbReference type="PRINTS" id="PR00449">
    <property type="entry name" value="RASTRNSFRMNG"/>
</dbReference>
<accession>A0ABR2VEY7</accession>
<dbReference type="InterPro" id="IPR005225">
    <property type="entry name" value="Small_GTP-bd"/>
</dbReference>
<comment type="caution">
    <text evidence="15">The sequence shown here is derived from an EMBL/GenBank/DDBJ whole genome shotgun (WGS) entry which is preliminary data.</text>
</comment>
<evidence type="ECO:0000256" key="14">
    <source>
        <dbReference type="SAM" id="MobiDB-lite"/>
    </source>
</evidence>
<keyword evidence="10 13" id="KW-0496">Mitochondrion</keyword>
<dbReference type="PANTHER" id="PTHR15415">
    <property type="entry name" value="MITOFILIN"/>
    <property type="match status" value="1"/>
</dbReference>
<evidence type="ECO:0000256" key="13">
    <source>
        <dbReference type="RuleBase" id="RU363000"/>
    </source>
</evidence>
<comment type="subcellular location">
    <subcellularLocation>
        <location evidence="1 13">Mitochondrion inner membrane</location>
        <topology evidence="1 13">Single-pass membrane protein</topology>
    </subcellularLocation>
</comment>
<comment type="subunit">
    <text evidence="3 13">Component of the mitochondrial contact site and cristae organizing system (MICOS) complex.</text>
</comment>
<evidence type="ECO:0000256" key="9">
    <source>
        <dbReference type="ARBA" id="ARBA00023054"/>
    </source>
</evidence>
<dbReference type="CDD" id="cd01860">
    <property type="entry name" value="Rab5_related"/>
    <property type="match status" value="1"/>
</dbReference>
<comment type="function">
    <text evidence="12">Component of the MICOS complex, a large protein complex of the mitochondrial inner membrane that plays crucial roles in the maintenance of crista junctions, inner membrane architecture, and formation of contact sites to the outer membrane. Plays a role in keeping cristae membranes connected to the inner boundary membrane. Also promotes protein import via the mitochondrial intermembrane space assembly (MIA) pathway.</text>
</comment>
<dbReference type="Gene3D" id="3.40.50.300">
    <property type="entry name" value="P-loop containing nucleotide triphosphate hydrolases"/>
    <property type="match status" value="1"/>
</dbReference>
<dbReference type="SMART" id="SM00175">
    <property type="entry name" value="RAB"/>
    <property type="match status" value="1"/>
</dbReference>
<evidence type="ECO:0000256" key="6">
    <source>
        <dbReference type="ARBA" id="ARBA00022792"/>
    </source>
</evidence>
<feature type="compositionally biased region" description="Basic and acidic residues" evidence="14">
    <location>
        <begin position="556"/>
        <end position="570"/>
    </location>
</feature>
<evidence type="ECO:0000256" key="12">
    <source>
        <dbReference type="ARBA" id="ARBA00025571"/>
    </source>
</evidence>
<evidence type="ECO:0000256" key="11">
    <source>
        <dbReference type="ARBA" id="ARBA00023136"/>
    </source>
</evidence>
<evidence type="ECO:0000256" key="2">
    <source>
        <dbReference type="ARBA" id="ARBA00010877"/>
    </source>
</evidence>
<keyword evidence="9" id="KW-0175">Coiled coil</keyword>
<feature type="compositionally biased region" description="Basic and acidic residues" evidence="14">
    <location>
        <begin position="511"/>
        <end position="520"/>
    </location>
</feature>
<evidence type="ECO:0000313" key="16">
    <source>
        <dbReference type="Proteomes" id="UP001408356"/>
    </source>
</evidence>
<evidence type="ECO:0000256" key="1">
    <source>
        <dbReference type="ARBA" id="ARBA00004434"/>
    </source>
</evidence>
<evidence type="ECO:0000256" key="10">
    <source>
        <dbReference type="ARBA" id="ARBA00023128"/>
    </source>
</evidence>
<dbReference type="SMART" id="SM00173">
    <property type="entry name" value="RAS"/>
    <property type="match status" value="1"/>
</dbReference>
<keyword evidence="5 13" id="KW-0812">Transmembrane</keyword>
<dbReference type="PROSITE" id="PS51420">
    <property type="entry name" value="RHO"/>
    <property type="match status" value="1"/>
</dbReference>
<gene>
    <name evidence="15" type="ORF">SUNI508_12939</name>
</gene>
<dbReference type="InterPro" id="IPR027417">
    <property type="entry name" value="P-loop_NTPase"/>
</dbReference>
<evidence type="ECO:0000256" key="3">
    <source>
        <dbReference type="ARBA" id="ARBA00011875"/>
    </source>
</evidence>
<dbReference type="PROSITE" id="PS51419">
    <property type="entry name" value="RAB"/>
    <property type="match status" value="1"/>
</dbReference>
<evidence type="ECO:0000256" key="5">
    <source>
        <dbReference type="ARBA" id="ARBA00022692"/>
    </source>
</evidence>
<feature type="compositionally biased region" description="Low complexity" evidence="14">
    <location>
        <begin position="521"/>
        <end position="534"/>
    </location>
</feature>
<evidence type="ECO:0000313" key="15">
    <source>
        <dbReference type="EMBL" id="KAK9425483.1"/>
    </source>
</evidence>
<dbReference type="Pfam" id="PF09731">
    <property type="entry name" value="Mitofilin"/>
    <property type="match status" value="1"/>
</dbReference>
<keyword evidence="11 13" id="KW-0472">Membrane</keyword>
<proteinExistence type="inferred from homology"/>
<dbReference type="SUPFAM" id="SSF52540">
    <property type="entry name" value="P-loop containing nucleoside triphosphate hydrolases"/>
    <property type="match status" value="1"/>
</dbReference>
<sequence>MASRGAPAGARGVNSRFAQFKLVLLGESAVGKSSIVLRFVKDQFDSYRESTIGAAFLTQTISLDENTTVKFEIWDTAGQERYKSLAPMYYRNANCAVVVYDITQSASLDKAKAWVKELQRQANENIIIALAGNKLDLVTEQPDKRAVPTAEAEAYANEAGLLFFETSAKTAENVRELFTAIAKKLPLDQVGPRHTRPGQRAGGVSLQAEGANTQRAYMYLAPAGRKIPPARGKLNQACKLKHYTGQGTSPELFFKPHNSQLYNNQRQQPSSATRRPPHALMLRTSLRSVRAVGSKPIAAAAGRQWHPAVARSARVAGRRFYADEKKPSIDDSKPIKLPTADTNTAAASETPVLKLESDVAKSSVKPEDIPLAPPAPEETIVTPPVAVDTAPVAPVAPTPVKKKGFLRRLRNYFLTLALLGGLAFGGGIWYSRINDDFHDFFAEYIPFGEQAVLFFEERDLRRRFPRPVGAGSLHTKDTGNQVKIGPQSGASWRVADSGDQAPRMSSAMRDVAAKQDDSKDAPAAAKPKLPAKAAEIVEEAKTGAAPTAASSALEANVDKPAEKQVKEKPAKAGKSTSDFKAPEVDEPSRFPPASPIDPLKVKDADEPVVQNLVKMLNDIITVVNADNADDRFSATIGKAKTELNKVGSQIRDLKAQVEKEAASKVAVKVNEFESAANELVSRVERAMTAQEGQWHEEFEGELKRIHEIYDKRSKTEFEREKLVHEQKVENKLLEQAIELKRQFTQQVKDSVESERNGRLGKLDQLSSAIRELETLTTGWNDVVDTNLRTQQLHVAVEAVRASLNDSEHPRPFVRELVALREIASNDEVVNAAIASINPSAYQRGVSPPSQLIDRFRRVASEVRKASLLPDEAGVASHASSWVLSKVMFKKEGLAAGDDVESILTRTQMYLEEGDLDRATRELNGLSGWAKTLSRDWLAEARKVLEVQQALEVISTEARLQSLKVEQ</sequence>
<dbReference type="SMART" id="SM00174">
    <property type="entry name" value="RHO"/>
    <property type="match status" value="1"/>
</dbReference>
<evidence type="ECO:0000256" key="8">
    <source>
        <dbReference type="ARBA" id="ARBA00022989"/>
    </source>
</evidence>
<feature type="region of interest" description="Disordered" evidence="14">
    <location>
        <begin position="471"/>
        <end position="599"/>
    </location>
</feature>
<dbReference type="PANTHER" id="PTHR15415:SF7">
    <property type="entry name" value="MICOS COMPLEX SUBUNIT MIC60"/>
    <property type="match status" value="1"/>
</dbReference>
<dbReference type="PROSITE" id="PS51421">
    <property type="entry name" value="RAS"/>
    <property type="match status" value="1"/>
</dbReference>
<keyword evidence="16" id="KW-1185">Reference proteome</keyword>
<dbReference type="Proteomes" id="UP001408356">
    <property type="component" value="Unassembled WGS sequence"/>
</dbReference>
<keyword evidence="6 13" id="KW-0999">Mitochondrion inner membrane</keyword>
<dbReference type="EMBL" id="JARVKF010000015">
    <property type="protein sequence ID" value="KAK9425483.1"/>
    <property type="molecule type" value="Genomic_DNA"/>
</dbReference>
<feature type="transmembrane region" description="Helical" evidence="13">
    <location>
        <begin position="411"/>
        <end position="430"/>
    </location>
</feature>
<dbReference type="SMART" id="SM00176">
    <property type="entry name" value="RAN"/>
    <property type="match status" value="1"/>
</dbReference>
<keyword evidence="8 13" id="KW-1133">Transmembrane helix</keyword>